<dbReference type="InterPro" id="IPR023828">
    <property type="entry name" value="Peptidase_S8_Ser-AS"/>
</dbReference>
<dbReference type="Gene3D" id="3.40.50.200">
    <property type="entry name" value="Peptidase S8/S53 domain"/>
    <property type="match status" value="1"/>
</dbReference>
<dbReference type="InterPro" id="IPR010259">
    <property type="entry name" value="S8pro/Inhibitor_I9"/>
</dbReference>
<dbReference type="CDD" id="cd04817">
    <property type="entry name" value="PA_VapT_like"/>
    <property type="match status" value="1"/>
</dbReference>
<evidence type="ECO:0000313" key="13">
    <source>
        <dbReference type="Proteomes" id="UP000273022"/>
    </source>
</evidence>
<keyword evidence="8" id="KW-0732">Signal</keyword>
<dbReference type="SUPFAM" id="SSF54897">
    <property type="entry name" value="Protease propeptides/inhibitors"/>
    <property type="match status" value="1"/>
</dbReference>
<evidence type="ECO:0000256" key="6">
    <source>
        <dbReference type="PIRSR" id="PIRSR615500-1"/>
    </source>
</evidence>
<evidence type="ECO:0000259" key="11">
    <source>
        <dbReference type="Pfam" id="PF05922"/>
    </source>
</evidence>
<dbReference type="Pfam" id="PF02225">
    <property type="entry name" value="PA"/>
    <property type="match status" value="1"/>
</dbReference>
<evidence type="ECO:0000256" key="4">
    <source>
        <dbReference type="ARBA" id="ARBA00022801"/>
    </source>
</evidence>
<dbReference type="InterPro" id="IPR036852">
    <property type="entry name" value="Peptidase_S8/S53_dom_sf"/>
</dbReference>
<organism evidence="12 13">
    <name type="scientific">Parashewanella spongiae</name>
    <dbReference type="NCBI Taxonomy" id="342950"/>
    <lineage>
        <taxon>Bacteria</taxon>
        <taxon>Pseudomonadati</taxon>
        <taxon>Pseudomonadota</taxon>
        <taxon>Gammaproteobacteria</taxon>
        <taxon>Alteromonadales</taxon>
        <taxon>Shewanellaceae</taxon>
        <taxon>Parashewanella</taxon>
    </lineage>
</organism>
<feature type="active site" description="Charge relay system" evidence="6 7">
    <location>
        <position position="186"/>
    </location>
</feature>
<feature type="active site" description="Charge relay system" evidence="6 7">
    <location>
        <position position="543"/>
    </location>
</feature>
<feature type="domain" description="Peptidase S8/S53" evidence="9">
    <location>
        <begin position="524"/>
        <end position="591"/>
    </location>
</feature>
<name>A0A3A6U0Z5_9GAMM</name>
<dbReference type="SUPFAM" id="SSF52743">
    <property type="entry name" value="Subtilisin-like"/>
    <property type="match status" value="1"/>
</dbReference>
<evidence type="ECO:0000313" key="12">
    <source>
        <dbReference type="EMBL" id="RJY19107.1"/>
    </source>
</evidence>
<reference evidence="12 13" key="1">
    <citation type="submission" date="2018-09" db="EMBL/GenBank/DDBJ databases">
        <title>Phylogeny of the Shewanellaceae, and recommendation for two new genera, Pseudoshewanella and Parashewanella.</title>
        <authorList>
            <person name="Wang G."/>
        </authorList>
    </citation>
    <scope>NUCLEOTIDE SEQUENCE [LARGE SCALE GENOMIC DNA]</scope>
    <source>
        <strain evidence="12 13">KCTC 22492</strain>
    </source>
</reference>
<dbReference type="InterPro" id="IPR037045">
    <property type="entry name" value="S8pro/Inhibitor_I9_sf"/>
</dbReference>
<evidence type="ECO:0000256" key="3">
    <source>
        <dbReference type="ARBA" id="ARBA00022670"/>
    </source>
</evidence>
<evidence type="ECO:0000256" key="2">
    <source>
        <dbReference type="ARBA" id="ARBA00022512"/>
    </source>
</evidence>
<feature type="active site" description="Charge relay system" evidence="6 7">
    <location>
        <position position="219"/>
    </location>
</feature>
<gene>
    <name evidence="12" type="ORF">D5R81_02350</name>
</gene>
<dbReference type="RefSeq" id="WP_121852053.1">
    <property type="nucleotide sequence ID" value="NZ_CP037952.1"/>
</dbReference>
<evidence type="ECO:0000259" key="9">
    <source>
        <dbReference type="Pfam" id="PF00082"/>
    </source>
</evidence>
<dbReference type="Pfam" id="PF00082">
    <property type="entry name" value="Peptidase_S8"/>
    <property type="match status" value="2"/>
</dbReference>
<keyword evidence="4 7" id="KW-0378">Hydrolase</keyword>
<evidence type="ECO:0000256" key="8">
    <source>
        <dbReference type="SAM" id="SignalP"/>
    </source>
</evidence>
<dbReference type="InterPro" id="IPR050131">
    <property type="entry name" value="Peptidase_S8_subtilisin-like"/>
</dbReference>
<dbReference type="PANTHER" id="PTHR43806">
    <property type="entry name" value="PEPTIDASE S8"/>
    <property type="match status" value="1"/>
</dbReference>
<dbReference type="GO" id="GO:0005615">
    <property type="term" value="C:extracellular space"/>
    <property type="evidence" value="ECO:0007669"/>
    <property type="project" value="TreeGrafter"/>
</dbReference>
<evidence type="ECO:0000256" key="1">
    <source>
        <dbReference type="ARBA" id="ARBA00011073"/>
    </source>
</evidence>
<feature type="domain" description="PA" evidence="10">
    <location>
        <begin position="420"/>
        <end position="518"/>
    </location>
</feature>
<evidence type="ECO:0000256" key="7">
    <source>
        <dbReference type="PROSITE-ProRule" id="PRU01240"/>
    </source>
</evidence>
<comment type="caution">
    <text evidence="12">The sequence shown here is derived from an EMBL/GenBank/DDBJ whole genome shotgun (WGS) entry which is preliminary data.</text>
</comment>
<dbReference type="Proteomes" id="UP000273022">
    <property type="component" value="Unassembled WGS sequence"/>
</dbReference>
<proteinExistence type="inferred from homology"/>
<feature type="domain" description="Peptidase S8/S53" evidence="9">
    <location>
        <begin position="179"/>
        <end position="367"/>
    </location>
</feature>
<accession>A0A3A6U0Z5</accession>
<dbReference type="PROSITE" id="PS51892">
    <property type="entry name" value="SUBTILASE"/>
    <property type="match status" value="1"/>
</dbReference>
<protein>
    <recommendedName>
        <fullName evidence="14">Peptidase S8</fullName>
    </recommendedName>
</protein>
<dbReference type="InterPro" id="IPR000209">
    <property type="entry name" value="Peptidase_S8/S53_dom"/>
</dbReference>
<keyword evidence="13" id="KW-1185">Reference proteome</keyword>
<dbReference type="PANTHER" id="PTHR43806:SF11">
    <property type="entry name" value="CEREVISIN-RELATED"/>
    <property type="match status" value="1"/>
</dbReference>
<dbReference type="OrthoDB" id="9790784at2"/>
<evidence type="ECO:0000256" key="5">
    <source>
        <dbReference type="ARBA" id="ARBA00022825"/>
    </source>
</evidence>
<dbReference type="Pfam" id="PF05922">
    <property type="entry name" value="Inhibitor_I9"/>
    <property type="match status" value="1"/>
</dbReference>
<dbReference type="PROSITE" id="PS00137">
    <property type="entry name" value="SUBTILASE_HIS"/>
    <property type="match status" value="1"/>
</dbReference>
<feature type="domain" description="Inhibitor I9" evidence="11">
    <location>
        <begin position="50"/>
        <end position="131"/>
    </location>
</feature>
<dbReference type="Gene3D" id="3.50.30.30">
    <property type="match status" value="1"/>
</dbReference>
<evidence type="ECO:0000259" key="10">
    <source>
        <dbReference type="Pfam" id="PF02225"/>
    </source>
</evidence>
<sequence>MVSKFKKNAIQLAVAVLFALFGTNNAVANNRLQNTNINPPTNNSAHPVKRYIVQFKDQTYSPAHFGTQPSMSHSAQNTQVQLQRSAFREAKVATATRIGHSNSYSASLSENEVRNLQANKNIEFIEEDVLRYALNNTLSTQHTSKQSINRNMKSSLLSDISWGNEAVDALSLTDASASNRTVCIIDTGYDVNHPALANNNVIGESMGNTGSWDAPGNPHGTHVAGIISAMKPLNHSDDFGIRGVMPHGKVNIVAIKALNDQGQAYNSDIMSAVETCADLGANVISMSLGGIDTSRAEKKLYNKYSRQGILIVAAAGNSGDTSKSYPASYSSVMSVASIDSGNAHSVFSQSNNQVEISAPGEAIISSVPVGQGRTADISVEGHSYFANGVVPAQHYIPSGPVDIDGNIQYMISNINDTAAGELAECDTSSGSYQCENMTSKVCLVQRLENQGMNPNAKSTDEINPEIHAVSACQQAGAVATIVYSNDELSGLQNPFLVDKNQEISSVTVSVDRETGQELASHIGEQTTVSAEGNKDYEYFNGTSMATPYVSGVATLLWSHHTECSAQDVRNALDETAKHLGQYGRNNQFGYGLIDAEAADEYLTASCKG</sequence>
<dbReference type="PROSITE" id="PS00138">
    <property type="entry name" value="SUBTILASE_SER"/>
    <property type="match status" value="1"/>
</dbReference>
<dbReference type="GO" id="GO:0004252">
    <property type="term" value="F:serine-type endopeptidase activity"/>
    <property type="evidence" value="ECO:0007669"/>
    <property type="project" value="UniProtKB-UniRule"/>
</dbReference>
<dbReference type="EMBL" id="QYYH01000008">
    <property type="protein sequence ID" value="RJY19107.1"/>
    <property type="molecule type" value="Genomic_DNA"/>
</dbReference>
<dbReference type="AlphaFoldDB" id="A0A3A6U0Z5"/>
<dbReference type="InterPro" id="IPR022398">
    <property type="entry name" value="Peptidase_S8_His-AS"/>
</dbReference>
<dbReference type="InterPro" id="IPR015500">
    <property type="entry name" value="Peptidase_S8_subtilisin-rel"/>
</dbReference>
<dbReference type="PRINTS" id="PR00723">
    <property type="entry name" value="SUBTILISIN"/>
</dbReference>
<feature type="signal peptide" evidence="8">
    <location>
        <begin position="1"/>
        <end position="28"/>
    </location>
</feature>
<evidence type="ECO:0008006" key="14">
    <source>
        <dbReference type="Google" id="ProtNLM"/>
    </source>
</evidence>
<feature type="chain" id="PRO_5017220354" description="Peptidase S8" evidence="8">
    <location>
        <begin position="29"/>
        <end position="608"/>
    </location>
</feature>
<keyword evidence="5 7" id="KW-0720">Serine protease</keyword>
<comment type="similarity">
    <text evidence="1 7">Belongs to the peptidase S8 family.</text>
</comment>
<keyword evidence="2" id="KW-0964">Secreted</keyword>
<dbReference type="Gene3D" id="3.30.70.80">
    <property type="entry name" value="Peptidase S8 propeptide/proteinase inhibitor I9"/>
    <property type="match status" value="1"/>
</dbReference>
<dbReference type="InterPro" id="IPR003137">
    <property type="entry name" value="PA_domain"/>
</dbReference>
<keyword evidence="3 7" id="KW-0645">Protease</keyword>
<dbReference type="GO" id="GO:0006508">
    <property type="term" value="P:proteolysis"/>
    <property type="evidence" value="ECO:0007669"/>
    <property type="project" value="UniProtKB-KW"/>
</dbReference>
<keyword evidence="2" id="KW-0134">Cell wall</keyword>